<name>E0S9T7_ENCIT</name>
<dbReference type="PRINTS" id="PR00959">
    <property type="entry name" value="MEVGALKINASE"/>
</dbReference>
<dbReference type="KEGG" id="ein:Eint_101470"/>
<dbReference type="SUPFAM" id="SSF54211">
    <property type="entry name" value="Ribosomal protein S5 domain 2-like"/>
    <property type="match status" value="1"/>
</dbReference>
<evidence type="ECO:0000313" key="2">
    <source>
        <dbReference type="Proteomes" id="UP000002313"/>
    </source>
</evidence>
<accession>E0S9T7</accession>
<dbReference type="RefSeq" id="XP_003073832.1">
    <property type="nucleotide sequence ID" value="XM_003073786.1"/>
</dbReference>
<dbReference type="EMBL" id="CP001951">
    <property type="protein sequence ID" value="ADM12472.1"/>
    <property type="molecule type" value="Genomic_DNA"/>
</dbReference>
<dbReference type="GO" id="GO:0016301">
    <property type="term" value="F:kinase activity"/>
    <property type="evidence" value="ECO:0007669"/>
    <property type="project" value="UniProtKB-KW"/>
</dbReference>
<reference evidence="1 2" key="2">
    <citation type="journal article" date="2012" name="Proc. Natl. Acad. Sci. U.S.A.">
        <title>Gain and loss of multiple functionally related, horizontally transferred genes in the reduced genomes of two microsporidian parasites.</title>
        <authorList>
            <person name="Pombert J.-F."/>
            <person name="Selman M."/>
            <person name="Burki F."/>
            <person name="Bardell F.T."/>
            <person name="Farinelli L."/>
            <person name="Solter L.F."/>
            <person name="Whitman D.W."/>
            <person name="Weiss L.M."/>
            <person name="Corradi N."/>
            <person name="Keeling P.J."/>
        </authorList>
    </citation>
    <scope>NUCLEOTIDE SEQUENCE [LARGE SCALE GENOMIC DNA]</scope>
    <source>
        <strain evidence="1 2">ATCC 50506</strain>
    </source>
</reference>
<proteinExistence type="predicted"/>
<organism evidence="1 2">
    <name type="scientific">Encephalitozoon intestinalis (strain ATCC 50506)</name>
    <name type="common">Microsporidian parasite</name>
    <name type="synonym">Septata intestinalis</name>
    <dbReference type="NCBI Taxonomy" id="876142"/>
    <lineage>
        <taxon>Eukaryota</taxon>
        <taxon>Fungi</taxon>
        <taxon>Fungi incertae sedis</taxon>
        <taxon>Microsporidia</taxon>
        <taxon>Unikaryonidae</taxon>
        <taxon>Encephalitozoon</taxon>
    </lineage>
</organism>
<dbReference type="InterPro" id="IPR036554">
    <property type="entry name" value="GHMP_kinase_C_sf"/>
</dbReference>
<dbReference type="HOGENOM" id="CLU_789954_0_0_1"/>
<protein>
    <submittedName>
        <fullName evidence="1">Mevalonate kinase-like protein</fullName>
    </submittedName>
</protein>
<dbReference type="VEuPathDB" id="MicrosporidiaDB:Eint_101470"/>
<reference evidence="1 2" key="1">
    <citation type="journal article" date="2010" name="Nat. Commun.">
        <title>The complete sequence of the smallest known nuclear genome from the microsporidian Encephalitozoon intestinalis.</title>
        <authorList>
            <person name="Corradi N."/>
            <person name="Pombert J.-F."/>
            <person name="Farinelli L."/>
            <person name="Didier E.S."/>
            <person name="Keeling P.J."/>
        </authorList>
    </citation>
    <scope>NUCLEOTIDE SEQUENCE [LARGE SCALE GENOMIC DNA]</scope>
    <source>
        <strain evidence="1 2">ATCC 50506</strain>
    </source>
</reference>
<dbReference type="Proteomes" id="UP000002313">
    <property type="component" value="Chromosome X"/>
</dbReference>
<dbReference type="Gene3D" id="3.30.230.10">
    <property type="match status" value="1"/>
</dbReference>
<dbReference type="OrthoDB" id="2193885at2759"/>
<dbReference type="SUPFAM" id="SSF55060">
    <property type="entry name" value="GHMP Kinase, C-terminal domain"/>
    <property type="match status" value="1"/>
</dbReference>
<dbReference type="AlphaFoldDB" id="E0S9T7"/>
<evidence type="ECO:0000313" key="1">
    <source>
        <dbReference type="EMBL" id="ADM12472.1"/>
    </source>
</evidence>
<keyword evidence="2" id="KW-1185">Reference proteome</keyword>
<dbReference type="InterPro" id="IPR014721">
    <property type="entry name" value="Ribsml_uS5_D2-typ_fold_subgr"/>
</dbReference>
<gene>
    <name evidence="1" type="ORF">Eint_101470</name>
</gene>
<dbReference type="InterPro" id="IPR020568">
    <property type="entry name" value="Ribosomal_Su5_D2-typ_SF"/>
</dbReference>
<dbReference type="GeneID" id="9699538"/>
<sequence length="352" mass="39970">MDPKIEFRVPGKVIVNGSYIVLEGETCRAIALKEYMISEAIRMESSKQKIVVEVEGQEKITYYHNRSDLPEDKGKSSYYLLKVVDSFFEVTGIIPKNQIQIRMKAGNGFFVNGPTSEKTGIGSSVCILVSIVYALLKFHQEDLNQIISLKGFERWGRSPVFRGNLESHLGHLSLSKEILNHLLSITYQVHQKTNQGGSGSDAMCCLLGSIYSNREACIPIEKVPRYLILGSFGKSTSTREMLKKIDLSDSKWKSLKDMNSRINKERRNPKKLYIEYLNIIRNISTAIVPEKQYEILIKTNEYDIWGCGISGAGGDDCVWVLTDDYKSVYEYWQKAFAFTFITEVSYKGICLL</sequence>